<dbReference type="GO" id="GO:0006307">
    <property type="term" value="P:DNA alkylation repair"/>
    <property type="evidence" value="ECO:0007669"/>
    <property type="project" value="UniProtKB-UniRule"/>
</dbReference>
<dbReference type="FunFam" id="1.10.10.10:FF:000214">
    <property type="entry name" value="Methylated-DNA--protein-cysteine methyltransferase"/>
    <property type="match status" value="1"/>
</dbReference>
<keyword evidence="7 9" id="KW-0234">DNA repair</keyword>
<dbReference type="InterPro" id="IPR036388">
    <property type="entry name" value="WH-like_DNA-bd_sf"/>
</dbReference>
<dbReference type="PANTHER" id="PTHR10815:SF13">
    <property type="entry name" value="METHYLATED-DNA--PROTEIN-CYSTEINE METHYLTRANSFERASE"/>
    <property type="match status" value="1"/>
</dbReference>
<gene>
    <name evidence="12" type="ORF">K3T81_00770</name>
</gene>
<evidence type="ECO:0000256" key="1">
    <source>
        <dbReference type="ARBA" id="ARBA00001286"/>
    </source>
</evidence>
<sequence>MNKVDYKSPIGVIEITGTEEAIYEVSYTEKQQVEYAYSDSLPQTLKDCYKQLDEYFNEERLEFDLPFKLEGTPFQQEVWQALRQIPYGETGSYRDIAISIKRDKAVRAVGSANSKNKISIIFPCHRIIGTSGKLTGYAGGLWRKEWLLEHEKRIINK</sequence>
<feature type="domain" description="Methylated-DNA-[protein]-cysteine S-methyltransferase DNA binding" evidence="10">
    <location>
        <begin position="73"/>
        <end position="152"/>
    </location>
</feature>
<evidence type="ECO:0000256" key="6">
    <source>
        <dbReference type="ARBA" id="ARBA00022763"/>
    </source>
</evidence>
<dbReference type="Gene3D" id="3.30.160.70">
    <property type="entry name" value="Methylated DNA-protein cysteine methyltransferase domain"/>
    <property type="match status" value="1"/>
</dbReference>
<dbReference type="InterPro" id="IPR001497">
    <property type="entry name" value="MethylDNA_cys_MeTrfase_AS"/>
</dbReference>
<dbReference type="Pfam" id="PF01035">
    <property type="entry name" value="DNA_binding_1"/>
    <property type="match status" value="1"/>
</dbReference>
<dbReference type="NCBIfam" id="TIGR00589">
    <property type="entry name" value="ogt"/>
    <property type="match status" value="1"/>
</dbReference>
<dbReference type="Pfam" id="PF02870">
    <property type="entry name" value="Methyltransf_1N"/>
    <property type="match status" value="1"/>
</dbReference>
<comment type="caution">
    <text evidence="12">The sequence shown here is derived from an EMBL/GenBank/DDBJ whole genome shotgun (WGS) entry which is preliminary data.</text>
</comment>
<keyword evidence="6 9" id="KW-0227">DNA damage</keyword>
<protein>
    <recommendedName>
        <fullName evidence="9">Methylated-DNA--protein-cysteine methyltransferase</fullName>
        <ecNumber evidence="9">2.1.1.63</ecNumber>
    </recommendedName>
    <alternativeName>
        <fullName evidence="9">6-O-methylguanine-DNA methyltransferase</fullName>
        <shortName evidence="9">MGMT</shortName>
    </alternativeName>
    <alternativeName>
        <fullName evidence="9">O-6-methylguanine-DNA-alkyltransferase</fullName>
    </alternativeName>
</protein>
<dbReference type="Gene3D" id="1.10.10.10">
    <property type="entry name" value="Winged helix-like DNA-binding domain superfamily/Winged helix DNA-binding domain"/>
    <property type="match status" value="1"/>
</dbReference>
<dbReference type="HAMAP" id="MF_00772">
    <property type="entry name" value="OGT"/>
    <property type="match status" value="1"/>
</dbReference>
<keyword evidence="13" id="KW-1185">Reference proteome</keyword>
<evidence type="ECO:0000313" key="12">
    <source>
        <dbReference type="EMBL" id="MCG3417666.1"/>
    </source>
</evidence>
<dbReference type="CDD" id="cd06445">
    <property type="entry name" value="ATase"/>
    <property type="match status" value="1"/>
</dbReference>
<dbReference type="InterPro" id="IPR014048">
    <property type="entry name" value="MethylDNA_cys_MeTrfase_DNA-bd"/>
</dbReference>
<dbReference type="AlphaFoldDB" id="A0AAW5AYE6"/>
<evidence type="ECO:0000256" key="4">
    <source>
        <dbReference type="ARBA" id="ARBA00022603"/>
    </source>
</evidence>
<reference evidence="12 13" key="1">
    <citation type="journal article" date="2022" name="Evol. Bioinform. Online">
        <title>Draft Genome Sequence of Oceanobacillus jordanicus Strain GSFE11, a Halotolerant Plant Growth-Promoting Bacterial Endophyte Isolated From the Jordan Valley.</title>
        <authorList>
            <person name="Alhindi T."/>
            <person name="Albdaiwi R."/>
        </authorList>
    </citation>
    <scope>NUCLEOTIDE SEQUENCE [LARGE SCALE GENOMIC DNA]</scope>
    <source>
        <strain evidence="12 13">GSFE11</strain>
    </source>
</reference>
<dbReference type="SUPFAM" id="SSF46767">
    <property type="entry name" value="Methylated DNA-protein cysteine methyltransferase, C-terminal domain"/>
    <property type="match status" value="1"/>
</dbReference>
<dbReference type="SUPFAM" id="SSF53155">
    <property type="entry name" value="Methylated DNA-protein cysteine methyltransferase domain"/>
    <property type="match status" value="1"/>
</dbReference>
<evidence type="ECO:0000256" key="3">
    <source>
        <dbReference type="ARBA" id="ARBA00022490"/>
    </source>
</evidence>
<evidence type="ECO:0000259" key="11">
    <source>
        <dbReference type="Pfam" id="PF02870"/>
    </source>
</evidence>
<organism evidence="12 13">
    <name type="scientific">Oceanobacillus jordanicus</name>
    <dbReference type="NCBI Taxonomy" id="2867266"/>
    <lineage>
        <taxon>Bacteria</taxon>
        <taxon>Bacillati</taxon>
        <taxon>Bacillota</taxon>
        <taxon>Bacilli</taxon>
        <taxon>Bacillales</taxon>
        <taxon>Bacillaceae</taxon>
        <taxon>Oceanobacillus</taxon>
    </lineage>
</organism>
<comment type="function">
    <text evidence="9">Involved in the cellular defense against the biological effects of O6-methylguanine (O6-MeG) and O4-methylthymine (O4-MeT) in DNA. Repairs the methylated nucleobase in DNA by stoichiometrically transferring the methyl group to a cysteine residue in the enzyme. This is a suicide reaction: the enzyme is irreversibly inactivated.</text>
</comment>
<dbReference type="InterPro" id="IPR036217">
    <property type="entry name" value="MethylDNA_cys_MeTrfase_DNAb"/>
</dbReference>
<comment type="catalytic activity">
    <reaction evidence="8 9">
        <text>a 6-O-methyl-2'-deoxyguanosine in DNA + L-cysteinyl-[protein] = S-methyl-L-cysteinyl-[protein] + a 2'-deoxyguanosine in DNA</text>
        <dbReference type="Rhea" id="RHEA:24000"/>
        <dbReference type="Rhea" id="RHEA-COMP:10131"/>
        <dbReference type="Rhea" id="RHEA-COMP:10132"/>
        <dbReference type="Rhea" id="RHEA-COMP:11367"/>
        <dbReference type="Rhea" id="RHEA-COMP:11368"/>
        <dbReference type="ChEBI" id="CHEBI:29950"/>
        <dbReference type="ChEBI" id="CHEBI:82612"/>
        <dbReference type="ChEBI" id="CHEBI:85445"/>
        <dbReference type="ChEBI" id="CHEBI:85448"/>
        <dbReference type="EC" id="2.1.1.63"/>
    </reaction>
</comment>
<feature type="domain" description="Methylguanine DNA methyltransferase ribonuclease-like" evidence="11">
    <location>
        <begin position="6"/>
        <end position="69"/>
    </location>
</feature>
<evidence type="ECO:0000256" key="9">
    <source>
        <dbReference type="HAMAP-Rule" id="MF_00772"/>
    </source>
</evidence>
<name>A0AAW5AYE6_9BACI</name>
<evidence type="ECO:0000256" key="7">
    <source>
        <dbReference type="ARBA" id="ARBA00023204"/>
    </source>
</evidence>
<proteinExistence type="inferred from homology"/>
<accession>A0AAW5AYE6</accession>
<evidence type="ECO:0000313" key="13">
    <source>
        <dbReference type="Proteomes" id="UP001199631"/>
    </source>
</evidence>
<evidence type="ECO:0000256" key="5">
    <source>
        <dbReference type="ARBA" id="ARBA00022679"/>
    </source>
</evidence>
<comment type="subcellular location">
    <subcellularLocation>
        <location evidence="9">Cytoplasm</location>
    </subcellularLocation>
</comment>
<keyword evidence="5 9" id="KW-0808">Transferase</keyword>
<dbReference type="PROSITE" id="PS00374">
    <property type="entry name" value="MGMT"/>
    <property type="match status" value="1"/>
</dbReference>
<dbReference type="EMBL" id="JAIFZM010000001">
    <property type="protein sequence ID" value="MCG3417666.1"/>
    <property type="molecule type" value="Genomic_DNA"/>
</dbReference>
<keyword evidence="3 9" id="KW-0963">Cytoplasm</keyword>
<dbReference type="Proteomes" id="UP001199631">
    <property type="component" value="Unassembled WGS sequence"/>
</dbReference>
<dbReference type="InterPro" id="IPR036631">
    <property type="entry name" value="MGMT_N_sf"/>
</dbReference>
<evidence type="ECO:0000259" key="10">
    <source>
        <dbReference type="Pfam" id="PF01035"/>
    </source>
</evidence>
<dbReference type="RefSeq" id="WP_238017519.1">
    <property type="nucleotide sequence ID" value="NZ_JAIFZM010000001.1"/>
</dbReference>
<dbReference type="GO" id="GO:0032259">
    <property type="term" value="P:methylation"/>
    <property type="evidence" value="ECO:0007669"/>
    <property type="project" value="UniProtKB-KW"/>
</dbReference>
<evidence type="ECO:0000256" key="8">
    <source>
        <dbReference type="ARBA" id="ARBA00049348"/>
    </source>
</evidence>
<dbReference type="GO" id="GO:0003908">
    <property type="term" value="F:methylated-DNA-[protein]-cysteine S-methyltransferase activity"/>
    <property type="evidence" value="ECO:0007669"/>
    <property type="project" value="UniProtKB-UniRule"/>
</dbReference>
<dbReference type="InterPro" id="IPR008332">
    <property type="entry name" value="MethylG_MeTrfase_N"/>
</dbReference>
<dbReference type="EC" id="2.1.1.63" evidence="9"/>
<dbReference type="InterPro" id="IPR023546">
    <property type="entry name" value="MGMT"/>
</dbReference>
<feature type="active site" description="Nucleophile; methyl group acceptor" evidence="9">
    <location>
        <position position="124"/>
    </location>
</feature>
<comment type="catalytic activity">
    <reaction evidence="1 9">
        <text>a 4-O-methyl-thymidine in DNA + L-cysteinyl-[protein] = a thymidine in DNA + S-methyl-L-cysteinyl-[protein]</text>
        <dbReference type="Rhea" id="RHEA:53428"/>
        <dbReference type="Rhea" id="RHEA-COMP:10131"/>
        <dbReference type="Rhea" id="RHEA-COMP:10132"/>
        <dbReference type="Rhea" id="RHEA-COMP:13555"/>
        <dbReference type="Rhea" id="RHEA-COMP:13556"/>
        <dbReference type="ChEBI" id="CHEBI:29950"/>
        <dbReference type="ChEBI" id="CHEBI:82612"/>
        <dbReference type="ChEBI" id="CHEBI:137386"/>
        <dbReference type="ChEBI" id="CHEBI:137387"/>
        <dbReference type="EC" id="2.1.1.63"/>
    </reaction>
</comment>
<comment type="similarity">
    <text evidence="2 9">Belongs to the MGMT family.</text>
</comment>
<comment type="miscellaneous">
    <text evidence="9">This enzyme catalyzes only one turnover and therefore is not strictly catalytic. According to one definition, an enzyme is a biocatalyst that acts repeatedly and over many reaction cycles.</text>
</comment>
<dbReference type="GO" id="GO:0005737">
    <property type="term" value="C:cytoplasm"/>
    <property type="evidence" value="ECO:0007669"/>
    <property type="project" value="UniProtKB-SubCell"/>
</dbReference>
<keyword evidence="4 9" id="KW-0489">Methyltransferase</keyword>
<evidence type="ECO:0000256" key="2">
    <source>
        <dbReference type="ARBA" id="ARBA00008711"/>
    </source>
</evidence>
<dbReference type="PANTHER" id="PTHR10815">
    <property type="entry name" value="METHYLATED-DNA--PROTEIN-CYSTEINE METHYLTRANSFERASE"/>
    <property type="match status" value="1"/>
</dbReference>